<evidence type="ECO:0000313" key="3">
    <source>
        <dbReference type="Proteomes" id="UP000813444"/>
    </source>
</evidence>
<comment type="caution">
    <text evidence="2">The sequence shown here is derived from an EMBL/GenBank/DDBJ whole genome shotgun (WGS) entry which is preliminary data.</text>
</comment>
<dbReference type="EMBL" id="JAGPNK010000021">
    <property type="protein sequence ID" value="KAH7304695.1"/>
    <property type="molecule type" value="Genomic_DNA"/>
</dbReference>
<feature type="domain" description="Enoyl reductase (ER)" evidence="1">
    <location>
        <begin position="17"/>
        <end position="347"/>
    </location>
</feature>
<evidence type="ECO:0000259" key="1">
    <source>
        <dbReference type="SMART" id="SM00829"/>
    </source>
</evidence>
<evidence type="ECO:0000313" key="2">
    <source>
        <dbReference type="EMBL" id="KAH7304695.1"/>
    </source>
</evidence>
<dbReference type="PANTHER" id="PTHR44013">
    <property type="entry name" value="ZINC-TYPE ALCOHOL DEHYDROGENASE-LIKE PROTEIN C16A3.02C"/>
    <property type="match status" value="1"/>
</dbReference>
<dbReference type="InterPro" id="IPR013154">
    <property type="entry name" value="ADH-like_N"/>
</dbReference>
<dbReference type="Proteomes" id="UP000813444">
    <property type="component" value="Unassembled WGS sequence"/>
</dbReference>
<dbReference type="OrthoDB" id="201656at2759"/>
<dbReference type="InterPro" id="IPR011032">
    <property type="entry name" value="GroES-like_sf"/>
</dbReference>
<dbReference type="SUPFAM" id="SSF50129">
    <property type="entry name" value="GroES-like"/>
    <property type="match status" value="1"/>
</dbReference>
<dbReference type="GO" id="GO:0016491">
    <property type="term" value="F:oxidoreductase activity"/>
    <property type="evidence" value="ECO:0007669"/>
    <property type="project" value="InterPro"/>
</dbReference>
<keyword evidence="3" id="KW-1185">Reference proteome</keyword>
<dbReference type="InterPro" id="IPR020843">
    <property type="entry name" value="ER"/>
</dbReference>
<proteinExistence type="predicted"/>
<reference evidence="2" key="1">
    <citation type="journal article" date="2021" name="Nat. Commun.">
        <title>Genetic determinants of endophytism in the Arabidopsis root mycobiome.</title>
        <authorList>
            <person name="Mesny F."/>
            <person name="Miyauchi S."/>
            <person name="Thiergart T."/>
            <person name="Pickel B."/>
            <person name="Atanasova L."/>
            <person name="Karlsson M."/>
            <person name="Huettel B."/>
            <person name="Barry K.W."/>
            <person name="Haridas S."/>
            <person name="Chen C."/>
            <person name="Bauer D."/>
            <person name="Andreopoulos W."/>
            <person name="Pangilinan J."/>
            <person name="LaButti K."/>
            <person name="Riley R."/>
            <person name="Lipzen A."/>
            <person name="Clum A."/>
            <person name="Drula E."/>
            <person name="Henrissat B."/>
            <person name="Kohler A."/>
            <person name="Grigoriev I.V."/>
            <person name="Martin F.M."/>
            <person name="Hacquard S."/>
        </authorList>
    </citation>
    <scope>NUCLEOTIDE SEQUENCE</scope>
    <source>
        <strain evidence="2">MPI-CAGE-CH-0235</strain>
    </source>
</reference>
<protein>
    <recommendedName>
        <fullName evidence="1">Enoyl reductase (ER) domain-containing protein</fullName>
    </recommendedName>
</protein>
<dbReference type="Pfam" id="PF08240">
    <property type="entry name" value="ADH_N"/>
    <property type="match status" value="1"/>
</dbReference>
<name>A0A8K0WJS6_9HYPO</name>
<accession>A0A8K0WJS6</accession>
<dbReference type="Pfam" id="PF13602">
    <property type="entry name" value="ADH_zinc_N_2"/>
    <property type="match status" value="1"/>
</dbReference>
<dbReference type="SMART" id="SM00829">
    <property type="entry name" value="PKS_ER"/>
    <property type="match status" value="1"/>
</dbReference>
<organism evidence="2 3">
    <name type="scientific">Stachybotrys elegans</name>
    <dbReference type="NCBI Taxonomy" id="80388"/>
    <lineage>
        <taxon>Eukaryota</taxon>
        <taxon>Fungi</taxon>
        <taxon>Dikarya</taxon>
        <taxon>Ascomycota</taxon>
        <taxon>Pezizomycotina</taxon>
        <taxon>Sordariomycetes</taxon>
        <taxon>Hypocreomycetidae</taxon>
        <taxon>Hypocreales</taxon>
        <taxon>Stachybotryaceae</taxon>
        <taxon>Stachybotrys</taxon>
    </lineage>
</organism>
<dbReference type="PANTHER" id="PTHR44013:SF1">
    <property type="entry name" value="ZINC-TYPE ALCOHOL DEHYDROGENASE-LIKE PROTEIN C16A3.02C"/>
    <property type="match status" value="1"/>
</dbReference>
<dbReference type="CDD" id="cd08267">
    <property type="entry name" value="MDR1"/>
    <property type="match status" value="1"/>
</dbReference>
<dbReference type="InterPro" id="IPR052733">
    <property type="entry name" value="Chloroplast_QOR"/>
</dbReference>
<dbReference type="AlphaFoldDB" id="A0A8K0WJS6"/>
<dbReference type="InterPro" id="IPR036291">
    <property type="entry name" value="NAD(P)-bd_dom_sf"/>
</dbReference>
<sequence length="351" mass="37109">MAAPTMRAWLYSSAANGLHKSLTLNNAARHVRPTIPPALAKGELLVQVRASSLNVADYKVPELPYGMGKMLISVPASPGMDFAGTVVAAGKPGLIFAEGDNVFGRLDPCQFGSLGEFIVVRDSWCAKLPAAVSMEQASGLGSAAQVALISVAPYVPEPTKEGSDANRMFHVLVNGVGGVGSYTVQIAKALGCRVTAVASTGKAELCKSLGADEVIDYSKCDLVGHLKAKGHVFDHVVDNVGLPYDLYKAASDFLKSSGTFVQIGADMTGAGMTNITSRMMRPGFLGGGSRKFALLQVKTKQQDLERLGAWMAEGKIKTVIDEVFEWEEAPKAFEKLRQGHAAGKVVIKGPQ</sequence>
<dbReference type="Gene3D" id="3.90.180.10">
    <property type="entry name" value="Medium-chain alcohol dehydrogenases, catalytic domain"/>
    <property type="match status" value="1"/>
</dbReference>
<dbReference type="Gene3D" id="3.40.50.720">
    <property type="entry name" value="NAD(P)-binding Rossmann-like Domain"/>
    <property type="match status" value="1"/>
</dbReference>
<gene>
    <name evidence="2" type="ORF">B0I35DRAFT_444754</name>
</gene>
<dbReference type="SUPFAM" id="SSF51735">
    <property type="entry name" value="NAD(P)-binding Rossmann-fold domains"/>
    <property type="match status" value="1"/>
</dbReference>